<proteinExistence type="predicted"/>
<protein>
    <recommendedName>
        <fullName evidence="3">Glycosyl transferase family 2</fullName>
    </recommendedName>
</protein>
<dbReference type="STRING" id="314271.RB2654_03369"/>
<sequence length="289" mass="32930">MQTTAAALTMVRDDDFFLERWVRYYGGLFGRENCYVVNHGNQASVREIAAGCNLIAIPDTSEKFDQRRWRLFNGLSTGLRSYFKYVVVGDVDEFVVVDPNAGLDLLGFLKKAPGRKILTPLGLEVTHRTMQERDPVTGPILGPRRFVRVNFHYSKPCVVGFPGKLSRGGHFAEYDQLFTPEALYLFHMKFCDSAQYSGVMDRRNATVAAAGVTKGETGIGGHWFADERGSDDEVFAQFNTRPIVRGFDMSPYRRKMHDGWEERGHGMWQFPRGLYPHMHELPERFFGIV</sequence>
<evidence type="ECO:0008006" key="3">
    <source>
        <dbReference type="Google" id="ProtNLM"/>
    </source>
</evidence>
<dbReference type="eggNOG" id="COG0463">
    <property type="taxonomic scope" value="Bacteria"/>
</dbReference>
<evidence type="ECO:0000313" key="1">
    <source>
        <dbReference type="EMBL" id="EAQ13721.1"/>
    </source>
</evidence>
<dbReference type="OrthoDB" id="835336at2"/>
<accession>A3VDY2</accession>
<evidence type="ECO:0000313" key="2">
    <source>
        <dbReference type="Proteomes" id="UP000002931"/>
    </source>
</evidence>
<comment type="caution">
    <text evidence="1">The sequence shown here is derived from an EMBL/GenBank/DDBJ whole genome shotgun (WGS) entry which is preliminary data.</text>
</comment>
<dbReference type="EMBL" id="AAMT01000004">
    <property type="protein sequence ID" value="EAQ13721.1"/>
    <property type="molecule type" value="Genomic_DNA"/>
</dbReference>
<gene>
    <name evidence="1" type="ORF">RB2654_03369</name>
</gene>
<dbReference type="Pfam" id="PF13704">
    <property type="entry name" value="Glyco_tranf_2_4"/>
    <property type="match status" value="1"/>
</dbReference>
<organism evidence="1 2">
    <name type="scientific">Maritimibacter alkaliphilus HTCC2654</name>
    <dbReference type="NCBI Taxonomy" id="314271"/>
    <lineage>
        <taxon>Bacteria</taxon>
        <taxon>Pseudomonadati</taxon>
        <taxon>Pseudomonadota</taxon>
        <taxon>Alphaproteobacteria</taxon>
        <taxon>Rhodobacterales</taxon>
        <taxon>Roseobacteraceae</taxon>
        <taxon>Maritimibacter</taxon>
    </lineage>
</organism>
<reference evidence="1 2" key="1">
    <citation type="journal article" date="2010" name="J. Bacteriol.">
        <title>Genome sequences of Pelagibaca bermudensis HTCC2601T and Maritimibacter alkaliphilus HTCC2654T, the type strains of two marine Roseobacter genera.</title>
        <authorList>
            <person name="Thrash J.C."/>
            <person name="Cho J.C."/>
            <person name="Ferriera S."/>
            <person name="Johnson J."/>
            <person name="Vergin K.L."/>
            <person name="Giovannoni S.J."/>
        </authorList>
    </citation>
    <scope>NUCLEOTIDE SEQUENCE [LARGE SCALE GENOMIC DNA]</scope>
    <source>
        <strain evidence="1 2">HTCC2654</strain>
    </source>
</reference>
<keyword evidence="2" id="KW-1185">Reference proteome</keyword>
<dbReference type="AlphaFoldDB" id="A3VDY2"/>
<name>A3VDY2_9RHOB</name>
<dbReference type="Proteomes" id="UP000002931">
    <property type="component" value="Unassembled WGS sequence"/>
</dbReference>
<dbReference type="HOGENOM" id="CLU_959390_0_0_5"/>
<dbReference type="RefSeq" id="WP_008328709.1">
    <property type="nucleotide sequence ID" value="NZ_CH902578.1"/>
</dbReference>